<evidence type="ECO:0000313" key="7">
    <source>
        <dbReference type="Proteomes" id="UP000287033"/>
    </source>
</evidence>
<dbReference type="GO" id="GO:0005524">
    <property type="term" value="F:ATP binding"/>
    <property type="evidence" value="ECO:0007669"/>
    <property type="project" value="InterPro"/>
</dbReference>
<keyword evidence="7" id="KW-1185">Reference proteome</keyword>
<gene>
    <name evidence="6" type="ORF">chiPu_0032554</name>
</gene>
<dbReference type="EMBL" id="BEZZ01239927">
    <property type="protein sequence ID" value="GCC48262.1"/>
    <property type="molecule type" value="Genomic_DNA"/>
</dbReference>
<comment type="caution">
    <text evidence="6">The sequence shown here is derived from an EMBL/GenBank/DDBJ whole genome shotgun (WGS) entry which is preliminary data.</text>
</comment>
<dbReference type="OrthoDB" id="6500128at2759"/>
<dbReference type="SUPFAM" id="SSF90123">
    <property type="entry name" value="ABC transporter transmembrane region"/>
    <property type="match status" value="1"/>
</dbReference>
<feature type="region of interest" description="Disordered" evidence="4">
    <location>
        <begin position="1"/>
        <end position="21"/>
    </location>
</feature>
<evidence type="ECO:0000256" key="4">
    <source>
        <dbReference type="SAM" id="MobiDB-lite"/>
    </source>
</evidence>
<feature type="domain" description="ABC transmembrane type-1" evidence="5">
    <location>
        <begin position="1"/>
        <end position="50"/>
    </location>
</feature>
<proteinExistence type="predicted"/>
<name>A0A401U037_CHIPU</name>
<dbReference type="GO" id="GO:0016020">
    <property type="term" value="C:membrane"/>
    <property type="evidence" value="ECO:0007669"/>
    <property type="project" value="InterPro"/>
</dbReference>
<protein>
    <recommendedName>
        <fullName evidence="5">ABC transmembrane type-1 domain-containing protein</fullName>
    </recommendedName>
</protein>
<sequence length="98" mass="10796">METFSSMKTVRSFANEDGESRRYSDRLEDTYRLNKKEAAAYAGFMWTNSVRELSFPRGSPGGPSIHSGSQLGVNFYSETGATGLTINVAAMMREGVVE</sequence>
<organism evidence="6 7">
    <name type="scientific">Chiloscyllium punctatum</name>
    <name type="common">Brownbanded bambooshark</name>
    <name type="synonym">Hemiscyllium punctatum</name>
    <dbReference type="NCBI Taxonomy" id="137246"/>
    <lineage>
        <taxon>Eukaryota</taxon>
        <taxon>Metazoa</taxon>
        <taxon>Chordata</taxon>
        <taxon>Craniata</taxon>
        <taxon>Vertebrata</taxon>
        <taxon>Chondrichthyes</taxon>
        <taxon>Elasmobranchii</taxon>
        <taxon>Galeomorphii</taxon>
        <taxon>Galeoidea</taxon>
        <taxon>Orectolobiformes</taxon>
        <taxon>Hemiscylliidae</taxon>
        <taxon>Chiloscyllium</taxon>
    </lineage>
</organism>
<keyword evidence="1" id="KW-0812">Transmembrane</keyword>
<dbReference type="Proteomes" id="UP000287033">
    <property type="component" value="Unassembled WGS sequence"/>
</dbReference>
<dbReference type="InterPro" id="IPR011527">
    <property type="entry name" value="ABC1_TM_dom"/>
</dbReference>
<dbReference type="STRING" id="137246.A0A401U037"/>
<evidence type="ECO:0000256" key="1">
    <source>
        <dbReference type="ARBA" id="ARBA00022692"/>
    </source>
</evidence>
<accession>A0A401U037</accession>
<dbReference type="GO" id="GO:0140359">
    <property type="term" value="F:ABC-type transporter activity"/>
    <property type="evidence" value="ECO:0007669"/>
    <property type="project" value="InterPro"/>
</dbReference>
<dbReference type="Gene3D" id="1.20.1560.10">
    <property type="entry name" value="ABC transporter type 1, transmembrane domain"/>
    <property type="match status" value="1"/>
</dbReference>
<evidence type="ECO:0000313" key="6">
    <source>
        <dbReference type="EMBL" id="GCC48262.1"/>
    </source>
</evidence>
<dbReference type="PROSITE" id="PS50929">
    <property type="entry name" value="ABC_TM1F"/>
    <property type="match status" value="1"/>
</dbReference>
<reference evidence="6 7" key="1">
    <citation type="journal article" date="2018" name="Nat. Ecol. Evol.">
        <title>Shark genomes provide insights into elasmobranch evolution and the origin of vertebrates.</title>
        <authorList>
            <person name="Hara Y"/>
            <person name="Yamaguchi K"/>
            <person name="Onimaru K"/>
            <person name="Kadota M"/>
            <person name="Koyanagi M"/>
            <person name="Keeley SD"/>
            <person name="Tatsumi K"/>
            <person name="Tanaka K"/>
            <person name="Motone F"/>
            <person name="Kageyama Y"/>
            <person name="Nozu R"/>
            <person name="Adachi N"/>
            <person name="Nishimura O"/>
            <person name="Nakagawa R"/>
            <person name="Tanegashima C"/>
            <person name="Kiyatake I"/>
            <person name="Matsumoto R"/>
            <person name="Murakumo K"/>
            <person name="Nishida K"/>
            <person name="Terakita A"/>
            <person name="Kuratani S"/>
            <person name="Sato K"/>
            <person name="Hyodo S Kuraku.S."/>
        </authorList>
    </citation>
    <scope>NUCLEOTIDE SEQUENCE [LARGE SCALE GENOMIC DNA]</scope>
</reference>
<evidence type="ECO:0000256" key="2">
    <source>
        <dbReference type="ARBA" id="ARBA00022989"/>
    </source>
</evidence>
<feature type="non-terminal residue" evidence="6">
    <location>
        <position position="98"/>
    </location>
</feature>
<evidence type="ECO:0000259" key="5">
    <source>
        <dbReference type="PROSITE" id="PS50929"/>
    </source>
</evidence>
<dbReference type="InterPro" id="IPR036640">
    <property type="entry name" value="ABC1_TM_sf"/>
</dbReference>
<keyword evidence="2" id="KW-1133">Transmembrane helix</keyword>
<keyword evidence="3" id="KW-0472">Membrane</keyword>
<dbReference type="AlphaFoldDB" id="A0A401U037"/>
<evidence type="ECO:0000256" key="3">
    <source>
        <dbReference type="ARBA" id="ARBA00023136"/>
    </source>
</evidence>